<keyword evidence="3" id="KW-1185">Reference proteome</keyword>
<sequence>MRALSDFVEVTATKLGIPGVTVGVWVDGQEVYACHGVTSVDNPLPVDRDTLFLLGSVTKTYTATALMRLVAEGRVVLDAPVRRYIPELELADERAAKEVTVLNLLNHTAGMDLGMIVDTGEGNDALAAYVAKMAELKQISPPGARASYSQTGYNLAGRIIEKVTGLTYEKAIASLVLEPLGLSNSFFARDDIMTRRFAVGHNPAEDGTLSVARLWRRWRGDNPGGGLASSVADQIRWARFHLGDGCADSGVCTLLAENLHQMKEPTVELRGSALGNAIGIGWFLRDMDGVRLVGHGGSANGQFSELLIVPERNFAIVTLSNAGPNGITFNQSVVRWALEMYLGVMVRDPEPLPYNENRAWEIVGKYETDAQMLIIRTNGEKLTLEVGIRPEIRAAADTELPPDYAPADIGLLSADGDEYVVTSGGLKGQRGFFSRDESGAVVGVDLAGRLYNLTRTTSE</sequence>
<dbReference type="AlphaFoldDB" id="A0A559K0C8"/>
<accession>A0A559K0C8</accession>
<reference evidence="2 3" key="1">
    <citation type="submission" date="2019-07" db="EMBL/GenBank/DDBJ databases">
        <authorList>
            <person name="Kim J."/>
        </authorList>
    </citation>
    <scope>NUCLEOTIDE SEQUENCE [LARGE SCALE GENOMIC DNA]</scope>
    <source>
        <strain evidence="2 3">JC52</strain>
    </source>
</reference>
<proteinExistence type="predicted"/>
<dbReference type="OrthoDB" id="846150at2"/>
<dbReference type="Pfam" id="PF00144">
    <property type="entry name" value="Beta-lactamase"/>
    <property type="match status" value="1"/>
</dbReference>
<dbReference type="InterPro" id="IPR001466">
    <property type="entry name" value="Beta-lactam-related"/>
</dbReference>
<feature type="domain" description="Beta-lactamase-related" evidence="1">
    <location>
        <begin position="12"/>
        <end position="324"/>
    </location>
</feature>
<dbReference type="Proteomes" id="UP000317036">
    <property type="component" value="Unassembled WGS sequence"/>
</dbReference>
<dbReference type="PANTHER" id="PTHR46825">
    <property type="entry name" value="D-ALANYL-D-ALANINE-CARBOXYPEPTIDASE/ENDOPEPTIDASE AMPH"/>
    <property type="match status" value="1"/>
</dbReference>
<dbReference type="InterPro" id="IPR050491">
    <property type="entry name" value="AmpC-like"/>
</dbReference>
<organism evidence="2 3">
    <name type="scientific">Paenibacillus cremeus</name>
    <dbReference type="NCBI Taxonomy" id="2163881"/>
    <lineage>
        <taxon>Bacteria</taxon>
        <taxon>Bacillati</taxon>
        <taxon>Bacillota</taxon>
        <taxon>Bacilli</taxon>
        <taxon>Bacillales</taxon>
        <taxon>Paenibacillaceae</taxon>
        <taxon>Paenibacillus</taxon>
    </lineage>
</organism>
<dbReference type="Gene3D" id="3.40.710.10">
    <property type="entry name" value="DD-peptidase/beta-lactamase superfamily"/>
    <property type="match status" value="1"/>
</dbReference>
<comment type="caution">
    <text evidence="2">The sequence shown here is derived from an EMBL/GenBank/DDBJ whole genome shotgun (WGS) entry which is preliminary data.</text>
</comment>
<evidence type="ECO:0000313" key="3">
    <source>
        <dbReference type="Proteomes" id="UP000317036"/>
    </source>
</evidence>
<name>A0A559K0C8_9BACL</name>
<evidence type="ECO:0000313" key="2">
    <source>
        <dbReference type="EMBL" id="TVY05612.1"/>
    </source>
</evidence>
<dbReference type="InterPro" id="IPR012338">
    <property type="entry name" value="Beta-lactam/transpept-like"/>
</dbReference>
<protein>
    <submittedName>
        <fullName evidence="2">Beta-lactamase family protein</fullName>
    </submittedName>
</protein>
<dbReference type="EMBL" id="VNJI01000055">
    <property type="protein sequence ID" value="TVY05612.1"/>
    <property type="molecule type" value="Genomic_DNA"/>
</dbReference>
<dbReference type="PANTHER" id="PTHR46825:SF9">
    <property type="entry name" value="BETA-LACTAMASE-RELATED DOMAIN-CONTAINING PROTEIN"/>
    <property type="match status" value="1"/>
</dbReference>
<dbReference type="SUPFAM" id="SSF56601">
    <property type="entry name" value="beta-lactamase/transpeptidase-like"/>
    <property type="match status" value="1"/>
</dbReference>
<gene>
    <name evidence="2" type="ORF">FPZ49_29320</name>
</gene>
<evidence type="ECO:0000259" key="1">
    <source>
        <dbReference type="Pfam" id="PF00144"/>
    </source>
</evidence>